<keyword evidence="2" id="KW-0012">Acyltransferase</keyword>
<dbReference type="Proteomes" id="UP000449710">
    <property type="component" value="Unassembled WGS sequence"/>
</dbReference>
<comment type="similarity">
    <text evidence="3">Belongs to the acetyltransferase family. RimJ subfamily.</text>
</comment>
<dbReference type="AlphaFoldDB" id="A0AA43XKA2"/>
<accession>A0AA43XKA2</accession>
<dbReference type="RefSeq" id="WP_160719769.1">
    <property type="nucleotide sequence ID" value="NZ_SUMG01000004.1"/>
</dbReference>
<dbReference type="InterPro" id="IPR051531">
    <property type="entry name" value="N-acetyltransferase"/>
</dbReference>
<dbReference type="PANTHER" id="PTHR43792">
    <property type="entry name" value="GNAT FAMILY, PUTATIVE (AFU_ORTHOLOGUE AFUA_3G00765)-RELATED-RELATED"/>
    <property type="match status" value="1"/>
</dbReference>
<dbReference type="PANTHER" id="PTHR43792:SF8">
    <property type="entry name" value="[RIBOSOMAL PROTEIN US5]-ALANINE N-ACETYLTRANSFERASE"/>
    <property type="match status" value="1"/>
</dbReference>
<evidence type="ECO:0000256" key="3">
    <source>
        <dbReference type="ARBA" id="ARBA00038502"/>
    </source>
</evidence>
<keyword evidence="1" id="KW-0808">Transferase</keyword>
<dbReference type="SUPFAM" id="SSF55729">
    <property type="entry name" value="Acyl-CoA N-acyltransferases (Nat)"/>
    <property type="match status" value="1"/>
</dbReference>
<evidence type="ECO:0000259" key="4">
    <source>
        <dbReference type="PROSITE" id="PS51186"/>
    </source>
</evidence>
<name>A0AA43XKA2_9CLOT</name>
<organism evidence="5 6">
    <name type="scientific">Isachenkonia alkalipeptolytica</name>
    <dbReference type="NCBI Taxonomy" id="2565777"/>
    <lineage>
        <taxon>Bacteria</taxon>
        <taxon>Bacillati</taxon>
        <taxon>Bacillota</taxon>
        <taxon>Clostridia</taxon>
        <taxon>Eubacteriales</taxon>
        <taxon>Clostridiaceae</taxon>
        <taxon>Isachenkonia</taxon>
    </lineage>
</organism>
<dbReference type="PROSITE" id="PS51186">
    <property type="entry name" value="GNAT"/>
    <property type="match status" value="1"/>
</dbReference>
<dbReference type="Gene3D" id="3.40.630.30">
    <property type="match status" value="1"/>
</dbReference>
<evidence type="ECO:0000256" key="1">
    <source>
        <dbReference type="ARBA" id="ARBA00022679"/>
    </source>
</evidence>
<evidence type="ECO:0000256" key="2">
    <source>
        <dbReference type="ARBA" id="ARBA00023315"/>
    </source>
</evidence>
<comment type="caution">
    <text evidence="5">The sequence shown here is derived from an EMBL/GenBank/DDBJ whole genome shotgun (WGS) entry which is preliminary data.</text>
</comment>
<protein>
    <submittedName>
        <fullName evidence="5">GNAT family N-acetyltransferase</fullName>
    </submittedName>
</protein>
<dbReference type="GO" id="GO:0016747">
    <property type="term" value="F:acyltransferase activity, transferring groups other than amino-acyl groups"/>
    <property type="evidence" value="ECO:0007669"/>
    <property type="project" value="InterPro"/>
</dbReference>
<reference evidence="5 6" key="1">
    <citation type="submission" date="2019-04" db="EMBL/GenBank/DDBJ databases">
        <title>Isachenkonia alkalipeptolytica gen. nov. sp. nov. a new anaerobic, alkiliphilic organothrophic bacterium capable to reduce synthesized ferrihydrite isolated from a soda lake.</title>
        <authorList>
            <person name="Toshchakov S.V."/>
            <person name="Zavarzina D.G."/>
            <person name="Zhilina T.N."/>
            <person name="Kostrikina N.A."/>
            <person name="Kublanov I.V."/>
        </authorList>
    </citation>
    <scope>NUCLEOTIDE SEQUENCE [LARGE SCALE GENOMIC DNA]</scope>
    <source>
        <strain evidence="5 6">Z-1701</strain>
    </source>
</reference>
<sequence>MREIKYEGYYWQNEKVRLRAMDEPDWEGHYYNRYDTPARRLLNYEVELPPTPQEAKDMIEHFKNFKEGSGRLMFSIENLEGVTVGGINLNSIDERNGTFSIGMQVDRDHRGKGYGTAAMDIVLGYAFNERRLNKYYGAVLKGNIPSETMLKKLGCLEEGRRRQMVYTDGKYHDEILFGLLKEDYMKL</sequence>
<proteinExistence type="inferred from homology"/>
<dbReference type="CDD" id="cd04301">
    <property type="entry name" value="NAT_SF"/>
    <property type="match status" value="1"/>
</dbReference>
<evidence type="ECO:0000313" key="5">
    <source>
        <dbReference type="EMBL" id="NBG87861.1"/>
    </source>
</evidence>
<gene>
    <name evidence="5" type="ORF">ISALK_05045</name>
</gene>
<evidence type="ECO:0000313" key="6">
    <source>
        <dbReference type="Proteomes" id="UP000449710"/>
    </source>
</evidence>
<keyword evidence="6" id="KW-1185">Reference proteome</keyword>
<dbReference type="InterPro" id="IPR016181">
    <property type="entry name" value="Acyl_CoA_acyltransferase"/>
</dbReference>
<feature type="domain" description="N-acetyltransferase" evidence="4">
    <location>
        <begin position="16"/>
        <end position="182"/>
    </location>
</feature>
<dbReference type="Pfam" id="PF13302">
    <property type="entry name" value="Acetyltransf_3"/>
    <property type="match status" value="1"/>
</dbReference>
<dbReference type="InterPro" id="IPR000182">
    <property type="entry name" value="GNAT_dom"/>
</dbReference>
<dbReference type="EMBL" id="SUMG01000004">
    <property type="protein sequence ID" value="NBG87861.1"/>
    <property type="molecule type" value="Genomic_DNA"/>
</dbReference>